<dbReference type="PANTHER" id="PTHR11412">
    <property type="entry name" value="MACROGLOBULIN / COMPLEMENT"/>
    <property type="match status" value="1"/>
</dbReference>
<dbReference type="InterPro" id="IPR019742">
    <property type="entry name" value="MacrogloblnA2_CS"/>
</dbReference>
<dbReference type="Gene3D" id="1.50.10.20">
    <property type="match status" value="1"/>
</dbReference>
<organism evidence="5">
    <name type="scientific">Arion vulgaris</name>
    <dbReference type="NCBI Taxonomy" id="1028688"/>
    <lineage>
        <taxon>Eukaryota</taxon>
        <taxon>Metazoa</taxon>
        <taxon>Spiralia</taxon>
        <taxon>Lophotrochozoa</taxon>
        <taxon>Mollusca</taxon>
        <taxon>Gastropoda</taxon>
        <taxon>Heterobranchia</taxon>
        <taxon>Euthyneura</taxon>
        <taxon>Panpulmonata</taxon>
        <taxon>Eupulmonata</taxon>
        <taxon>Stylommatophora</taxon>
        <taxon>Helicina</taxon>
        <taxon>Arionoidea</taxon>
        <taxon>Arionidae</taxon>
        <taxon>Arion</taxon>
    </lineage>
</organism>
<dbReference type="EMBL" id="HACG01045067">
    <property type="protein sequence ID" value="CEK91932.1"/>
    <property type="molecule type" value="Transcribed_RNA"/>
</dbReference>
<dbReference type="InterPro" id="IPR011626">
    <property type="entry name" value="Alpha-macroglobulin_TED"/>
</dbReference>
<evidence type="ECO:0000313" key="6">
    <source>
        <dbReference type="EMBL" id="CEK91935.1"/>
    </source>
</evidence>
<dbReference type="AlphaFoldDB" id="A0A0B7BGG4"/>
<dbReference type="Pfam" id="PF07677">
    <property type="entry name" value="A2M_recep"/>
    <property type="match status" value="1"/>
</dbReference>
<dbReference type="InterPro" id="IPR008930">
    <property type="entry name" value="Terpenoid_cyclase/PrenylTrfase"/>
</dbReference>
<dbReference type="PANTHER" id="PTHR11412:SF136">
    <property type="entry name" value="CD109 ANTIGEN"/>
    <property type="match status" value="1"/>
</dbReference>
<evidence type="ECO:0000259" key="4">
    <source>
        <dbReference type="SMART" id="SM01361"/>
    </source>
</evidence>
<dbReference type="EMBL" id="HACG01045071">
    <property type="protein sequence ID" value="CEK91936.1"/>
    <property type="molecule type" value="Transcribed_RNA"/>
</dbReference>
<dbReference type="InterPro" id="IPR009048">
    <property type="entry name" value="A-macroglobulin_rcpt-bd"/>
</dbReference>
<dbReference type="Pfam" id="PF07678">
    <property type="entry name" value="TED_complement"/>
    <property type="match status" value="1"/>
</dbReference>
<keyword evidence="1" id="KW-0732">Signal</keyword>
<dbReference type="InterPro" id="IPR047565">
    <property type="entry name" value="Alpha-macroglob_thiol-ester_cl"/>
</dbReference>
<dbReference type="SMART" id="SM01419">
    <property type="entry name" value="Thiol-ester_cl"/>
    <property type="match status" value="1"/>
</dbReference>
<evidence type="ECO:0000313" key="7">
    <source>
        <dbReference type="EMBL" id="CEK91936.1"/>
    </source>
</evidence>
<dbReference type="SUPFAM" id="SSF49410">
    <property type="entry name" value="Alpha-macroglobulin receptor domain"/>
    <property type="match status" value="1"/>
</dbReference>
<name>A0A0B7BGG4_9EUPU</name>
<dbReference type="InterPro" id="IPR050473">
    <property type="entry name" value="A2M/Complement_sys"/>
</dbReference>
<dbReference type="Gene3D" id="2.60.40.690">
    <property type="entry name" value="Alpha-macroglobulin, receptor-binding domain"/>
    <property type="match status" value="1"/>
</dbReference>
<dbReference type="PROSITE" id="PS00477">
    <property type="entry name" value="ALPHA_2_MACROGLOBULIN"/>
    <property type="match status" value="1"/>
</dbReference>
<dbReference type="SUPFAM" id="SSF48239">
    <property type="entry name" value="Terpenoid cyclases/Protein prenyltransferases"/>
    <property type="match status" value="1"/>
</dbReference>
<feature type="domain" description="Alpha-macroglobulin receptor-binding" evidence="4">
    <location>
        <begin position="433"/>
        <end position="522"/>
    </location>
</feature>
<evidence type="ECO:0000256" key="3">
    <source>
        <dbReference type="ARBA" id="ARBA00023157"/>
    </source>
</evidence>
<proteinExistence type="predicted"/>
<evidence type="ECO:0000256" key="1">
    <source>
        <dbReference type="ARBA" id="ARBA00022729"/>
    </source>
</evidence>
<gene>
    <name evidence="5" type="primary">ORF185628</name>
    <name evidence="6" type="synonym">ORF185658</name>
    <name evidence="7" type="synonym">ORF185667</name>
</gene>
<dbReference type="EMBL" id="HACG01045070">
    <property type="protein sequence ID" value="CEK91935.1"/>
    <property type="molecule type" value="Transcribed_RNA"/>
</dbReference>
<dbReference type="GO" id="GO:0005615">
    <property type="term" value="C:extracellular space"/>
    <property type="evidence" value="ECO:0007669"/>
    <property type="project" value="InterPro"/>
</dbReference>
<keyword evidence="2" id="KW-0882">Thioester bond</keyword>
<keyword evidence="3" id="KW-1015">Disulfide bond</keyword>
<accession>A0A0B7BGG4</accession>
<dbReference type="SMART" id="SM01361">
    <property type="entry name" value="A2M_recep"/>
    <property type="match status" value="1"/>
</dbReference>
<evidence type="ECO:0000256" key="2">
    <source>
        <dbReference type="ARBA" id="ARBA00022966"/>
    </source>
</evidence>
<evidence type="ECO:0000313" key="5">
    <source>
        <dbReference type="EMBL" id="CEK91932.1"/>
    </source>
</evidence>
<sequence length="543" mass="59961">MSSVTNNIENLLTQPYGCGEQNLMNLAPDIYLLKFLLVTGTATDDSKRQAKEYIEKGLQTQLQFEHGLTGGYSAFGTNDKVASLWLTSAVARVFAQLARLNNEYGNIIDTNVSDAITRAKHFMIYSQNKNGSFTENGIVFHPDMQGGSAEGEALTSYALISLVEAVGVTNGVSRPTTVTWNQKAITLAADYLASRISFMNDPFVVCITTYALHLAKHQSKDSFFNKMEQIAINEDVYKYWESSQKIPDNTVFQMSAPTSALSIEATSYALLTYILRDNSNEARLPILRWLISKRNPNGGFISTQDTIVCLEALSRASVGMYKPGDYSAIVTISYSGADGKAQSIMANINKENENILQRIDIPYQNNAPSTVFVTANTANGGSGPSTVIFDVGLQYNIKGETLANCFKMWHILQEFGTRLEMTITIMALSENATSMSILDVEIAAGYTVDLEEVATNNSQISRVDPYNGKNLIMYFNSGVVNNNGSSVTFNMYATSGSLTKAYPRSYTFYDYYFPNCRQTNIYTLDTTPTCTKVPKFSVCPYVK</sequence>
<protein>
    <recommendedName>
        <fullName evidence="4">Alpha-macroglobulin receptor-binding domain-containing protein</fullName>
    </recommendedName>
</protein>
<reference evidence="5" key="1">
    <citation type="submission" date="2014-12" db="EMBL/GenBank/DDBJ databases">
        <title>Insight into the proteome of Arion vulgaris.</title>
        <authorList>
            <person name="Aradska J."/>
            <person name="Bulat T."/>
            <person name="Smidak R."/>
            <person name="Sarate P."/>
            <person name="Gangsoo J."/>
            <person name="Sialana F."/>
            <person name="Bilban M."/>
            <person name="Lubec G."/>
        </authorList>
    </citation>
    <scope>NUCLEOTIDE SEQUENCE</scope>
    <source>
        <tissue evidence="5">Skin</tissue>
    </source>
</reference>
<dbReference type="InterPro" id="IPR036595">
    <property type="entry name" value="A-macroglobulin_rcpt-bd_sf"/>
</dbReference>